<proteinExistence type="predicted"/>
<protein>
    <submittedName>
        <fullName evidence="1">Uncharacterized protein</fullName>
    </submittedName>
</protein>
<dbReference type="Gramene" id="OMERI11G17790.1">
    <property type="protein sequence ID" value="OMERI11G17790.1"/>
    <property type="gene ID" value="OMERI11G17790"/>
</dbReference>
<reference evidence="1" key="2">
    <citation type="submission" date="2018-05" db="EMBL/GenBank/DDBJ databases">
        <title>OmerRS3 (Oryza meridionalis Reference Sequence Version 3).</title>
        <authorList>
            <person name="Zhang J."/>
            <person name="Kudrna D."/>
            <person name="Lee S."/>
            <person name="Talag J."/>
            <person name="Welchert J."/>
            <person name="Wing R.A."/>
        </authorList>
    </citation>
    <scope>NUCLEOTIDE SEQUENCE [LARGE SCALE GENOMIC DNA]</scope>
    <source>
        <strain evidence="1">cv. OR44</strain>
    </source>
</reference>
<evidence type="ECO:0000313" key="2">
    <source>
        <dbReference type="Proteomes" id="UP000008021"/>
    </source>
</evidence>
<evidence type="ECO:0000313" key="1">
    <source>
        <dbReference type="EnsemblPlants" id="OMERI11G17790.1"/>
    </source>
</evidence>
<name>A0A0E0F867_9ORYZ</name>
<dbReference type="EnsemblPlants" id="OMERI11G17790.1">
    <property type="protein sequence ID" value="OMERI11G17790.1"/>
    <property type="gene ID" value="OMERI11G17790"/>
</dbReference>
<dbReference type="HOGENOM" id="CLU_1410827_0_0_1"/>
<reference evidence="1" key="1">
    <citation type="submission" date="2015-04" db="UniProtKB">
        <authorList>
            <consortium name="EnsemblPlants"/>
        </authorList>
    </citation>
    <scope>IDENTIFICATION</scope>
</reference>
<keyword evidence="2" id="KW-1185">Reference proteome</keyword>
<organism evidence="1">
    <name type="scientific">Oryza meridionalis</name>
    <dbReference type="NCBI Taxonomy" id="40149"/>
    <lineage>
        <taxon>Eukaryota</taxon>
        <taxon>Viridiplantae</taxon>
        <taxon>Streptophyta</taxon>
        <taxon>Embryophyta</taxon>
        <taxon>Tracheophyta</taxon>
        <taxon>Spermatophyta</taxon>
        <taxon>Magnoliopsida</taxon>
        <taxon>Liliopsida</taxon>
        <taxon>Poales</taxon>
        <taxon>Poaceae</taxon>
        <taxon>BOP clade</taxon>
        <taxon>Oryzoideae</taxon>
        <taxon>Oryzeae</taxon>
        <taxon>Oryzinae</taxon>
        <taxon>Oryza</taxon>
    </lineage>
</organism>
<accession>A0A0E0F867</accession>
<dbReference type="STRING" id="40149.A0A0E0F867"/>
<dbReference type="Proteomes" id="UP000008021">
    <property type="component" value="Chromosome 11"/>
</dbReference>
<dbReference type="AlphaFoldDB" id="A0A0E0F867"/>
<sequence>MVNLLAAITMRSEFLRSLSVLITEPPPTDMSAGHSGGGFITLDTSDDAPLRPPPEKLQSLNLIVLGQLAVLRCLRLCQESYVEDEVTFNKDEFIQLRFLLLHVSNNTKKLDFKSGAAPKLEKIVWNLDSSTAAGIMVNNKNSGIEGDFPQGLLVSTGDTRRPDIESIGVRWYEDLRNTTSSKQKTKIILVQAP</sequence>